<evidence type="ECO:0000259" key="2">
    <source>
        <dbReference type="PROSITE" id="PS50054"/>
    </source>
</evidence>
<sequence>MCASWRPPNQPDVCIVAACSRHDAYILLPSERRRRERSRKYTIVNGKENASVTQSQSNQVAPPPGERPEDKNIKAFAAVEQAELEQQQASSQARTVKFSFWRWGTSGVMRLLYRYWTRIAAHLCPEDSLGERIAHALRVPLPDTLNMSWVNSHLAVGGRVRPEDIAALAKVGVTHVVDTRSEYCDDAEAMRAQGIELLYLPAPDTWPLSIEQLLEGSRWVNAQLQKDGRVLIHCEHGVGRSVLLTCSALVYGGMHASEALELVQRQRWQAAPNGRQVARLREFEVACKSLPRT</sequence>
<evidence type="ECO:0000313" key="5">
    <source>
        <dbReference type="Proteomes" id="UP000004508"/>
    </source>
</evidence>
<dbReference type="Gene3D" id="3.90.190.10">
    <property type="entry name" value="Protein tyrosine phosphatase superfamily"/>
    <property type="match status" value="1"/>
</dbReference>
<dbReference type="InterPro" id="IPR020422">
    <property type="entry name" value="TYR_PHOSPHATASE_DUAL_dom"/>
</dbReference>
<organism evidence="4 5">
    <name type="scientific">Ktedonobacter racemifer DSM 44963</name>
    <dbReference type="NCBI Taxonomy" id="485913"/>
    <lineage>
        <taxon>Bacteria</taxon>
        <taxon>Bacillati</taxon>
        <taxon>Chloroflexota</taxon>
        <taxon>Ktedonobacteria</taxon>
        <taxon>Ktedonobacterales</taxon>
        <taxon>Ktedonobacteraceae</taxon>
        <taxon>Ktedonobacter</taxon>
    </lineage>
</organism>
<name>D6TEA6_KTERA</name>
<gene>
    <name evidence="4" type="ORF">Krac_11895</name>
</gene>
<keyword evidence="5" id="KW-1185">Reference proteome</keyword>
<dbReference type="InterPro" id="IPR050561">
    <property type="entry name" value="PTP"/>
</dbReference>
<dbReference type="PANTHER" id="PTHR23339">
    <property type="entry name" value="TYROSINE SPECIFIC PROTEIN PHOSPHATASE AND DUAL SPECIFICITY PROTEIN PHOSPHATASE"/>
    <property type="match status" value="1"/>
</dbReference>
<dbReference type="InParanoid" id="D6TEA6"/>
<dbReference type="STRING" id="485913.Krac_11895"/>
<accession>D6TEA6</accession>
<dbReference type="FunFam" id="3.90.190.10:FF:000157">
    <property type="entry name" value="Protein-tyrosine phosphatase"/>
    <property type="match status" value="1"/>
</dbReference>
<dbReference type="InterPro" id="IPR000340">
    <property type="entry name" value="Dual-sp_phosphatase_cat-dom"/>
</dbReference>
<evidence type="ECO:0000259" key="3">
    <source>
        <dbReference type="PROSITE" id="PS50056"/>
    </source>
</evidence>
<evidence type="ECO:0000256" key="1">
    <source>
        <dbReference type="SAM" id="MobiDB-lite"/>
    </source>
</evidence>
<reference evidence="4 5" key="1">
    <citation type="journal article" date="2011" name="Stand. Genomic Sci.">
        <title>Non-contiguous finished genome sequence and contextual data of the filamentous soil bacterium Ktedonobacter racemifer type strain (SOSP1-21).</title>
        <authorList>
            <person name="Chang Y.J."/>
            <person name="Land M."/>
            <person name="Hauser L."/>
            <person name="Chertkov O."/>
            <person name="Del Rio T.G."/>
            <person name="Nolan M."/>
            <person name="Copeland A."/>
            <person name="Tice H."/>
            <person name="Cheng J.F."/>
            <person name="Lucas S."/>
            <person name="Han C."/>
            <person name="Goodwin L."/>
            <person name="Pitluck S."/>
            <person name="Ivanova N."/>
            <person name="Ovchinikova G."/>
            <person name="Pati A."/>
            <person name="Chen A."/>
            <person name="Palaniappan K."/>
            <person name="Mavromatis K."/>
            <person name="Liolios K."/>
            <person name="Brettin T."/>
            <person name="Fiebig A."/>
            <person name="Rohde M."/>
            <person name="Abt B."/>
            <person name="Goker M."/>
            <person name="Detter J.C."/>
            <person name="Woyke T."/>
            <person name="Bristow J."/>
            <person name="Eisen J.A."/>
            <person name="Markowitz V."/>
            <person name="Hugenholtz P."/>
            <person name="Kyrpides N.C."/>
            <person name="Klenk H.P."/>
            <person name="Lapidus A."/>
        </authorList>
    </citation>
    <scope>NUCLEOTIDE SEQUENCE [LARGE SCALE GENOMIC DNA]</scope>
    <source>
        <strain evidence="5">DSM 44963</strain>
    </source>
</reference>
<dbReference type="eggNOG" id="COG2453">
    <property type="taxonomic scope" value="Bacteria"/>
</dbReference>
<dbReference type="InterPro" id="IPR000387">
    <property type="entry name" value="Tyr_Pase_dom"/>
</dbReference>
<dbReference type="SUPFAM" id="SSF52799">
    <property type="entry name" value="(Phosphotyrosine protein) phosphatases II"/>
    <property type="match status" value="1"/>
</dbReference>
<dbReference type="PROSITE" id="PS50054">
    <property type="entry name" value="TYR_PHOSPHATASE_DUAL"/>
    <property type="match status" value="1"/>
</dbReference>
<dbReference type="EMBL" id="ADVG01000001">
    <property type="protein sequence ID" value="EFH90279.1"/>
    <property type="molecule type" value="Genomic_DNA"/>
</dbReference>
<dbReference type="InterPro" id="IPR029021">
    <property type="entry name" value="Prot-tyrosine_phosphatase-like"/>
</dbReference>
<feature type="domain" description="Tyrosine specific protein phosphatases" evidence="3">
    <location>
        <begin position="211"/>
        <end position="278"/>
    </location>
</feature>
<dbReference type="AlphaFoldDB" id="D6TEA6"/>
<dbReference type="PROSITE" id="PS50056">
    <property type="entry name" value="TYR_PHOSPHATASE_2"/>
    <property type="match status" value="1"/>
</dbReference>
<protein>
    <submittedName>
        <fullName evidence="4">Dual specificity protein phosphatase</fullName>
    </submittedName>
</protein>
<evidence type="ECO:0000313" key="4">
    <source>
        <dbReference type="EMBL" id="EFH90279.1"/>
    </source>
</evidence>
<dbReference type="Pfam" id="PF00782">
    <property type="entry name" value="DSPc"/>
    <property type="match status" value="1"/>
</dbReference>
<comment type="caution">
    <text evidence="4">The sequence shown here is derived from an EMBL/GenBank/DDBJ whole genome shotgun (WGS) entry which is preliminary data.</text>
</comment>
<proteinExistence type="predicted"/>
<feature type="region of interest" description="Disordered" evidence="1">
    <location>
        <begin position="37"/>
        <end position="69"/>
    </location>
</feature>
<feature type="domain" description="Tyrosine-protein phosphatase" evidence="2">
    <location>
        <begin position="146"/>
        <end position="289"/>
    </location>
</feature>
<feature type="compositionally biased region" description="Polar residues" evidence="1">
    <location>
        <begin position="48"/>
        <end position="60"/>
    </location>
</feature>
<dbReference type="CDD" id="cd14498">
    <property type="entry name" value="DSP"/>
    <property type="match status" value="1"/>
</dbReference>
<dbReference type="SMART" id="SM00195">
    <property type="entry name" value="DSPc"/>
    <property type="match status" value="1"/>
</dbReference>
<dbReference type="Proteomes" id="UP000004508">
    <property type="component" value="Unassembled WGS sequence"/>
</dbReference>